<keyword evidence="3" id="KW-1185">Reference proteome</keyword>
<name>A0A9Q1GR97_9CARY</name>
<protein>
    <submittedName>
        <fullName evidence="2">Uncharacterized protein</fullName>
    </submittedName>
</protein>
<accession>A0A9Q1GR97</accession>
<dbReference type="Proteomes" id="UP001153076">
    <property type="component" value="Unassembled WGS sequence"/>
</dbReference>
<evidence type="ECO:0000313" key="2">
    <source>
        <dbReference type="EMBL" id="KAJ8423901.1"/>
    </source>
</evidence>
<reference evidence="2" key="1">
    <citation type="submission" date="2022-04" db="EMBL/GenBank/DDBJ databases">
        <title>Carnegiea gigantea Genome sequencing and assembly v2.</title>
        <authorList>
            <person name="Copetti D."/>
            <person name="Sanderson M.J."/>
            <person name="Burquez A."/>
            <person name="Wojciechowski M.F."/>
        </authorList>
    </citation>
    <scope>NUCLEOTIDE SEQUENCE</scope>
    <source>
        <strain evidence="2">SGP5-SGP5p</strain>
        <tissue evidence="2">Aerial part</tissue>
    </source>
</reference>
<evidence type="ECO:0000256" key="1">
    <source>
        <dbReference type="SAM" id="MobiDB-lite"/>
    </source>
</evidence>
<feature type="region of interest" description="Disordered" evidence="1">
    <location>
        <begin position="149"/>
        <end position="170"/>
    </location>
</feature>
<sequence>MTAPSLNSPLSLNGSSNSSVDRQDNVSSSPNPTQPEITTVLDGSGRNLTCQSDPTCRDSYSDFLKFGVAEQEQSFPDQIIPQPVHTPNPGSVIPNGIILTNLTAILPTDDPSLVLDPLDALNEDVLDDMEAKNNADLYLNLHNIEDIEMSSDSTKRKRSEDGEEAISQAT</sequence>
<organism evidence="2 3">
    <name type="scientific">Carnegiea gigantea</name>
    <dbReference type="NCBI Taxonomy" id="171969"/>
    <lineage>
        <taxon>Eukaryota</taxon>
        <taxon>Viridiplantae</taxon>
        <taxon>Streptophyta</taxon>
        <taxon>Embryophyta</taxon>
        <taxon>Tracheophyta</taxon>
        <taxon>Spermatophyta</taxon>
        <taxon>Magnoliopsida</taxon>
        <taxon>eudicotyledons</taxon>
        <taxon>Gunneridae</taxon>
        <taxon>Pentapetalae</taxon>
        <taxon>Caryophyllales</taxon>
        <taxon>Cactineae</taxon>
        <taxon>Cactaceae</taxon>
        <taxon>Cactoideae</taxon>
        <taxon>Echinocereeae</taxon>
        <taxon>Carnegiea</taxon>
    </lineage>
</organism>
<proteinExistence type="predicted"/>
<feature type="region of interest" description="Disordered" evidence="1">
    <location>
        <begin position="1"/>
        <end position="50"/>
    </location>
</feature>
<feature type="compositionally biased region" description="Low complexity" evidence="1">
    <location>
        <begin position="1"/>
        <end position="19"/>
    </location>
</feature>
<evidence type="ECO:0000313" key="3">
    <source>
        <dbReference type="Proteomes" id="UP001153076"/>
    </source>
</evidence>
<gene>
    <name evidence="2" type="ORF">Cgig2_028064</name>
</gene>
<comment type="caution">
    <text evidence="2">The sequence shown here is derived from an EMBL/GenBank/DDBJ whole genome shotgun (WGS) entry which is preliminary data.</text>
</comment>
<dbReference type="AlphaFoldDB" id="A0A9Q1GR97"/>
<feature type="compositionally biased region" description="Polar residues" evidence="1">
    <location>
        <begin position="25"/>
        <end position="37"/>
    </location>
</feature>
<dbReference type="EMBL" id="JAKOGI010001831">
    <property type="protein sequence ID" value="KAJ8423901.1"/>
    <property type="molecule type" value="Genomic_DNA"/>
</dbReference>